<reference evidence="1" key="1">
    <citation type="submission" date="2021-06" db="EMBL/GenBank/DDBJ databases">
        <authorList>
            <person name="Gannon L."/>
            <person name="Redgwell R T."/>
            <person name="Michniewski S."/>
            <person name="Harrison D C."/>
            <person name="Millard A."/>
        </authorList>
    </citation>
    <scope>NUCLEOTIDE SEQUENCE</scope>
</reference>
<evidence type="ECO:0000313" key="1">
    <source>
        <dbReference type="EMBL" id="CAG7580483.1"/>
    </source>
</evidence>
<dbReference type="EMBL" id="OU342829">
    <property type="protein sequence ID" value="CAG7580483.1"/>
    <property type="molecule type" value="Genomic_DNA"/>
</dbReference>
<accession>A0A8D9CC86</accession>
<sequence>MKLDLTVEQTDLLFDVTEHHLKWYIRYYPDPPEFNTLLELNHLKLRHSFPEGLKYTEEDVTDKLLEYKKQYIDMLIDTSDNNKIVKPPKKKGGNKKGED</sequence>
<gene>
    <name evidence="1" type="ORF">SLAVMIC_00438</name>
</gene>
<proteinExistence type="predicted"/>
<organism evidence="1">
    <name type="scientific">uncultured marine phage</name>
    <dbReference type="NCBI Taxonomy" id="707152"/>
    <lineage>
        <taxon>Viruses</taxon>
        <taxon>environmental samples</taxon>
    </lineage>
</organism>
<protein>
    <submittedName>
        <fullName evidence="1">Uncharacterized protein</fullName>
    </submittedName>
</protein>
<name>A0A8D9CC86_9VIRU</name>